<feature type="region of interest" description="Disordered" evidence="1">
    <location>
        <begin position="143"/>
        <end position="169"/>
    </location>
</feature>
<evidence type="ECO:0000256" key="2">
    <source>
        <dbReference type="SAM" id="Phobius"/>
    </source>
</evidence>
<sequence>MSDITHTLYGRALTSDSTPSCKVRSWLPGDTCLSRHPKAGQKYKCKWDVRSLWWSYWVIGHVWSTGQLGVSSYVLSWMTTFDPKSSYGLSFISLSFSLVCSQPVNIAAIVAPSVIGGCLLILVIFLIVFFKVRDKRRLEGTYRPREEETEGTQKQPPSNLKLPPEERLI</sequence>
<evidence type="ECO:0000313" key="4">
    <source>
        <dbReference type="Proteomes" id="UP000694620"/>
    </source>
</evidence>
<keyword evidence="4" id="KW-1185">Reference proteome</keyword>
<dbReference type="GeneTree" id="ENSGT01060000252048"/>
<protein>
    <submittedName>
        <fullName evidence="3">Uncharacterized protein</fullName>
    </submittedName>
</protein>
<reference evidence="3" key="3">
    <citation type="submission" date="2025-09" db="UniProtKB">
        <authorList>
            <consortium name="Ensembl"/>
        </authorList>
    </citation>
    <scope>IDENTIFICATION</scope>
</reference>
<reference evidence="3" key="2">
    <citation type="submission" date="2025-08" db="UniProtKB">
        <authorList>
            <consortium name="Ensembl"/>
        </authorList>
    </citation>
    <scope>IDENTIFICATION</scope>
</reference>
<feature type="transmembrane region" description="Helical" evidence="2">
    <location>
        <begin position="54"/>
        <end position="75"/>
    </location>
</feature>
<keyword evidence="2" id="KW-0472">Membrane</keyword>
<keyword evidence="2" id="KW-1133">Transmembrane helix</keyword>
<proteinExistence type="predicted"/>
<reference evidence="3" key="1">
    <citation type="submission" date="2021-06" db="EMBL/GenBank/DDBJ databases">
        <authorList>
            <consortium name="Wellcome Sanger Institute Data Sharing"/>
        </authorList>
    </citation>
    <scope>NUCLEOTIDE SEQUENCE [LARGE SCALE GENOMIC DNA]</scope>
</reference>
<organism evidence="3 4">
    <name type="scientific">Erpetoichthys calabaricus</name>
    <name type="common">Rope fish</name>
    <name type="synonym">Calamoichthys calabaricus</name>
    <dbReference type="NCBI Taxonomy" id="27687"/>
    <lineage>
        <taxon>Eukaryota</taxon>
        <taxon>Metazoa</taxon>
        <taxon>Chordata</taxon>
        <taxon>Craniata</taxon>
        <taxon>Vertebrata</taxon>
        <taxon>Euteleostomi</taxon>
        <taxon>Actinopterygii</taxon>
        <taxon>Polypteriformes</taxon>
        <taxon>Polypteridae</taxon>
        <taxon>Erpetoichthys</taxon>
    </lineage>
</organism>
<dbReference type="Proteomes" id="UP000694620">
    <property type="component" value="Chromosome 17"/>
</dbReference>
<feature type="transmembrane region" description="Helical" evidence="2">
    <location>
        <begin position="110"/>
        <end position="130"/>
    </location>
</feature>
<keyword evidence="2" id="KW-0812">Transmembrane</keyword>
<dbReference type="Ensembl" id="ENSECRT00000028782.1">
    <property type="protein sequence ID" value="ENSECRP00000028195.1"/>
    <property type="gene ID" value="ENSECRG00000019077.1"/>
</dbReference>
<evidence type="ECO:0000256" key="1">
    <source>
        <dbReference type="SAM" id="MobiDB-lite"/>
    </source>
</evidence>
<evidence type="ECO:0000313" key="3">
    <source>
        <dbReference type="Ensembl" id="ENSECRP00000028195.1"/>
    </source>
</evidence>
<name>A0A8C4T7J6_ERPCA</name>
<dbReference type="CDD" id="cd12087">
    <property type="entry name" value="TM_EGFR-like"/>
    <property type="match status" value="1"/>
</dbReference>
<dbReference type="AlphaFoldDB" id="A0A8C4T7J6"/>
<accession>A0A8C4T7J6</accession>